<feature type="compositionally biased region" description="Polar residues" evidence="1">
    <location>
        <begin position="158"/>
        <end position="168"/>
    </location>
</feature>
<dbReference type="EMBL" id="GG671079">
    <property type="protein sequence ID" value="EER19417.1"/>
    <property type="molecule type" value="Genomic_DNA"/>
</dbReference>
<proteinExistence type="predicted"/>
<dbReference type="OMA" id="CKNDSGR"/>
<dbReference type="Proteomes" id="UP000007800">
    <property type="component" value="Unassembled WGS sequence"/>
</dbReference>
<evidence type="ECO:0000313" key="2">
    <source>
        <dbReference type="EMBL" id="EER19417.1"/>
    </source>
</evidence>
<feature type="region of interest" description="Disordered" evidence="1">
    <location>
        <begin position="45"/>
        <end position="170"/>
    </location>
</feature>
<dbReference type="RefSeq" id="XP_002787621.1">
    <property type="nucleotide sequence ID" value="XM_002787575.1"/>
</dbReference>
<keyword evidence="3" id="KW-1185">Reference proteome</keyword>
<feature type="compositionally biased region" description="Polar residues" evidence="1">
    <location>
        <begin position="48"/>
        <end position="73"/>
    </location>
</feature>
<dbReference type="AlphaFoldDB" id="C5K782"/>
<gene>
    <name evidence="2" type="ORF">Pmar_PMAR012395</name>
</gene>
<sequence length="251" mass="27459">MMGMDQPSGTVGIPYHRAQSKGFDVDYDQSRGSFMDQIRRALKKAFSSGDTSSPSNRQQGEFYASQVSSSYATVSRRVDQQEADSLGSNSTEAPPCEDHAAAMASHESFHVHHQASSRCSGNKPPVWSSSRRPPPPARRVPQPCSSSRFINNPSSSRLHTMTAASSGRPNPFVDDLCSRHIEGMPGNGALMPRGGGEFFPDRRATETTVFPSEAEAVFARMRMLGQKCKNDSGRHKLSRDPITGEKLLVLR</sequence>
<accession>C5K782</accession>
<dbReference type="GeneID" id="9039678"/>
<dbReference type="OrthoDB" id="479696at2759"/>
<organism evidence="3">
    <name type="scientific">Perkinsus marinus (strain ATCC 50983 / TXsc)</name>
    <dbReference type="NCBI Taxonomy" id="423536"/>
    <lineage>
        <taxon>Eukaryota</taxon>
        <taxon>Sar</taxon>
        <taxon>Alveolata</taxon>
        <taxon>Perkinsozoa</taxon>
        <taxon>Perkinsea</taxon>
        <taxon>Perkinsida</taxon>
        <taxon>Perkinsidae</taxon>
        <taxon>Perkinsus</taxon>
    </lineage>
</organism>
<dbReference type="InParanoid" id="C5K782"/>
<reference evidence="2 3" key="1">
    <citation type="submission" date="2008-07" db="EMBL/GenBank/DDBJ databases">
        <authorList>
            <person name="El-Sayed N."/>
            <person name="Caler E."/>
            <person name="Inman J."/>
            <person name="Amedeo P."/>
            <person name="Hass B."/>
            <person name="Wortman J."/>
        </authorList>
    </citation>
    <scope>NUCLEOTIDE SEQUENCE [LARGE SCALE GENOMIC DNA]</scope>
    <source>
        <strain evidence="3">ATCC 50983 / TXsc</strain>
    </source>
</reference>
<protein>
    <submittedName>
        <fullName evidence="2">Uncharacterized protein</fullName>
    </submittedName>
</protein>
<name>C5K782_PERM5</name>
<evidence type="ECO:0000256" key="1">
    <source>
        <dbReference type="SAM" id="MobiDB-lite"/>
    </source>
</evidence>
<feature type="compositionally biased region" description="Low complexity" evidence="1">
    <location>
        <begin position="139"/>
        <end position="157"/>
    </location>
</feature>
<evidence type="ECO:0000313" key="3">
    <source>
        <dbReference type="Proteomes" id="UP000007800"/>
    </source>
</evidence>